<dbReference type="HAMAP" id="MF_00800">
    <property type="entry name" value="UPF0340"/>
    <property type="match status" value="1"/>
</dbReference>
<reference evidence="2" key="1">
    <citation type="submission" date="2016-02" db="EMBL/GenBank/DDBJ databases">
        <title>Genome sequence of Bacillus trypoxylicola KCTC 13244(T).</title>
        <authorList>
            <person name="Jeong H."/>
            <person name="Park S.-H."/>
            <person name="Choi S.-K."/>
        </authorList>
    </citation>
    <scope>NUCLEOTIDE SEQUENCE [LARGE SCALE GENOMIC DNA]</scope>
    <source>
        <strain evidence="2">KCTC 13244</strain>
    </source>
</reference>
<proteinExistence type="inferred from homology"/>
<keyword evidence="3" id="KW-1185">Reference proteome</keyword>
<dbReference type="OrthoDB" id="9803187at2"/>
<dbReference type="InterPro" id="IPR006340">
    <property type="entry name" value="DUF436"/>
</dbReference>
<name>A0A162DD08_9BACI</name>
<gene>
    <name evidence="2" type="ORF">AZF04_06815</name>
</gene>
<sequence length="180" mass="19542">MENLQNEIKQSLKLALQDLSEFLPFEEDSLLVIGCSTSEVAGEKIGTNGSAEIAKVIYEVLEDSSISLAFQCCEHLNRALVVEREVAQSHHYEPVSAIPIVTAGGAMATYAFSKMKNPVLVEEIRADAGIDIGDTLIGMHLKKVAVPIRSQVSNIGSAHLTMAYTRPKLIGGIRAVYEKK</sequence>
<dbReference type="RefSeq" id="WP_061949051.1">
    <property type="nucleotide sequence ID" value="NZ_LTAO01000023.1"/>
</dbReference>
<dbReference type="STRING" id="519424.AZF04_06815"/>
<dbReference type="AlphaFoldDB" id="A0A162DD08"/>
<evidence type="ECO:0000313" key="2">
    <source>
        <dbReference type="EMBL" id="KYG29230.1"/>
    </source>
</evidence>
<dbReference type="Proteomes" id="UP000075806">
    <property type="component" value="Unassembled WGS sequence"/>
</dbReference>
<evidence type="ECO:0000256" key="1">
    <source>
        <dbReference type="HAMAP-Rule" id="MF_00800"/>
    </source>
</evidence>
<dbReference type="Pfam" id="PF04260">
    <property type="entry name" value="DUF436"/>
    <property type="match status" value="1"/>
</dbReference>
<organism evidence="2 3">
    <name type="scientific">Alkalihalobacillus trypoxylicola</name>
    <dbReference type="NCBI Taxonomy" id="519424"/>
    <lineage>
        <taxon>Bacteria</taxon>
        <taxon>Bacillati</taxon>
        <taxon>Bacillota</taxon>
        <taxon>Bacilli</taxon>
        <taxon>Bacillales</taxon>
        <taxon>Bacillaceae</taxon>
        <taxon>Alkalihalobacillus</taxon>
    </lineage>
</organism>
<dbReference type="Gene3D" id="3.40.50.10360">
    <property type="entry name" value="Hypothetical protein TT1679"/>
    <property type="match status" value="1"/>
</dbReference>
<evidence type="ECO:0000313" key="3">
    <source>
        <dbReference type="Proteomes" id="UP000075806"/>
    </source>
</evidence>
<dbReference type="SUPFAM" id="SSF110710">
    <property type="entry name" value="TTHA0583/YokD-like"/>
    <property type="match status" value="1"/>
</dbReference>
<dbReference type="InterPro" id="IPR028345">
    <property type="entry name" value="Antibiotic_NAT-like"/>
</dbReference>
<comment type="caution">
    <text evidence="2">The sequence shown here is derived from an EMBL/GenBank/DDBJ whole genome shotgun (WGS) entry which is preliminary data.</text>
</comment>
<comment type="similarity">
    <text evidence="1">Belongs to the UPF0340 family.</text>
</comment>
<accession>A0A162DD08</accession>
<protein>
    <recommendedName>
        <fullName evidence="1">UPF0340 protein AZF04_06815</fullName>
    </recommendedName>
</protein>
<dbReference type="NCBIfam" id="TIGR01440">
    <property type="entry name" value="TIGR01440 family protein"/>
    <property type="match status" value="1"/>
</dbReference>
<dbReference type="EMBL" id="LTAO01000023">
    <property type="protein sequence ID" value="KYG29230.1"/>
    <property type="molecule type" value="Genomic_DNA"/>
</dbReference>
<dbReference type="PIRSF" id="PIRSF007510">
    <property type="entry name" value="UCP007510"/>
    <property type="match status" value="1"/>
</dbReference>